<dbReference type="Proteomes" id="UP000198598">
    <property type="component" value="Unassembled WGS sequence"/>
</dbReference>
<gene>
    <name evidence="1" type="ORF">SAMN05216167_105284</name>
</gene>
<name>A0A1I1T5M4_9BACT</name>
<accession>A0A1I1T5M4</accession>
<keyword evidence="2" id="KW-1185">Reference proteome</keyword>
<dbReference type="AlphaFoldDB" id="A0A1I1T5M4"/>
<protein>
    <submittedName>
        <fullName evidence="1">Uncharacterized protein</fullName>
    </submittedName>
</protein>
<organism evidence="1 2">
    <name type="scientific">Spirosoma endophyticum</name>
    <dbReference type="NCBI Taxonomy" id="662367"/>
    <lineage>
        <taxon>Bacteria</taxon>
        <taxon>Pseudomonadati</taxon>
        <taxon>Bacteroidota</taxon>
        <taxon>Cytophagia</taxon>
        <taxon>Cytophagales</taxon>
        <taxon>Cytophagaceae</taxon>
        <taxon>Spirosoma</taxon>
    </lineage>
</organism>
<sequence>MIYETGYTNYSNLIYNTSYILHLFSFLARLIDEQIELVHFFDQNQL</sequence>
<proteinExistence type="predicted"/>
<evidence type="ECO:0000313" key="1">
    <source>
        <dbReference type="EMBL" id="SFD51603.1"/>
    </source>
</evidence>
<evidence type="ECO:0000313" key="2">
    <source>
        <dbReference type="Proteomes" id="UP000198598"/>
    </source>
</evidence>
<reference evidence="1 2" key="1">
    <citation type="submission" date="2016-10" db="EMBL/GenBank/DDBJ databases">
        <authorList>
            <person name="de Groot N.N."/>
        </authorList>
    </citation>
    <scope>NUCLEOTIDE SEQUENCE [LARGE SCALE GENOMIC DNA]</scope>
    <source>
        <strain evidence="1 2">DSM 26130</strain>
    </source>
</reference>
<dbReference type="EMBL" id="FOLQ01000005">
    <property type="protein sequence ID" value="SFD51603.1"/>
    <property type="molecule type" value="Genomic_DNA"/>
</dbReference>